<gene>
    <name evidence="1" type="ORF">BOW53_14050</name>
</gene>
<keyword evidence="2" id="KW-1185">Reference proteome</keyword>
<accession>A0A1T2L142</accession>
<sequence>MSTPEEADKNFRDEHLAEHFAVIYAPRRKRDRYPENTVELFPSESTAMDSADANQKRYPACVRGPFRSSEGLRLFYLIRWLD</sequence>
<dbReference type="EMBL" id="MPRL01000072">
    <property type="protein sequence ID" value="OOZ38825.1"/>
    <property type="molecule type" value="Genomic_DNA"/>
</dbReference>
<proteinExistence type="predicted"/>
<dbReference type="OrthoDB" id="9797738at2"/>
<organism evidence="1 2">
    <name type="scientific">Solemya pervernicosa gill symbiont</name>
    <dbReference type="NCBI Taxonomy" id="642797"/>
    <lineage>
        <taxon>Bacteria</taxon>
        <taxon>Pseudomonadati</taxon>
        <taxon>Pseudomonadota</taxon>
        <taxon>Gammaproteobacteria</taxon>
        <taxon>sulfur-oxidizing symbionts</taxon>
    </lineage>
</organism>
<evidence type="ECO:0000313" key="1">
    <source>
        <dbReference type="EMBL" id="OOZ38825.1"/>
    </source>
</evidence>
<comment type="caution">
    <text evidence="1">The sequence shown here is derived from an EMBL/GenBank/DDBJ whole genome shotgun (WGS) entry which is preliminary data.</text>
</comment>
<name>A0A1T2L142_9GAMM</name>
<evidence type="ECO:0000313" key="2">
    <source>
        <dbReference type="Proteomes" id="UP000191110"/>
    </source>
</evidence>
<protein>
    <submittedName>
        <fullName evidence="1">Uncharacterized protein</fullName>
    </submittedName>
</protein>
<dbReference type="AlphaFoldDB" id="A0A1T2L142"/>
<reference evidence="1 2" key="1">
    <citation type="submission" date="2016-11" db="EMBL/GenBank/DDBJ databases">
        <title>Mixed transmission modes and dynamic genome evolution in an obligate animal-bacterial symbiosis.</title>
        <authorList>
            <person name="Russell S.L."/>
            <person name="Corbett-Detig R.B."/>
            <person name="Cavanaugh C.M."/>
        </authorList>
    </citation>
    <scope>NUCLEOTIDE SEQUENCE [LARGE SCALE GENOMIC DNA]</scope>
    <source>
        <strain evidence="1">Sveles-Q1</strain>
    </source>
</reference>
<dbReference type="Proteomes" id="UP000191110">
    <property type="component" value="Unassembled WGS sequence"/>
</dbReference>
<dbReference type="RefSeq" id="WP_078484719.1">
    <property type="nucleotide sequence ID" value="NZ_MPRL01000072.1"/>
</dbReference>